<dbReference type="Proteomes" id="UP000267096">
    <property type="component" value="Unassembled WGS sequence"/>
</dbReference>
<protein>
    <submittedName>
        <fullName evidence="3">Cystatin domain-containing protein</fullName>
    </submittedName>
</protein>
<dbReference type="EMBL" id="UYRR01032545">
    <property type="protein sequence ID" value="VDK55987.1"/>
    <property type="molecule type" value="Genomic_DNA"/>
</dbReference>
<organism evidence="3">
    <name type="scientific">Anisakis simplex</name>
    <name type="common">Herring worm</name>
    <dbReference type="NCBI Taxonomy" id="6269"/>
    <lineage>
        <taxon>Eukaryota</taxon>
        <taxon>Metazoa</taxon>
        <taxon>Ecdysozoa</taxon>
        <taxon>Nematoda</taxon>
        <taxon>Chromadorea</taxon>
        <taxon>Rhabditida</taxon>
        <taxon>Spirurina</taxon>
        <taxon>Ascaridomorpha</taxon>
        <taxon>Ascaridoidea</taxon>
        <taxon>Anisakidae</taxon>
        <taxon>Anisakis</taxon>
        <taxon>Anisakis simplex complex</taxon>
    </lineage>
</organism>
<reference evidence="1 2" key="2">
    <citation type="submission" date="2018-11" db="EMBL/GenBank/DDBJ databases">
        <authorList>
            <consortium name="Pathogen Informatics"/>
        </authorList>
    </citation>
    <scope>NUCLEOTIDE SEQUENCE [LARGE SCALE GENOMIC DNA]</scope>
</reference>
<accession>A0A0M3K5X0</accession>
<name>A0A0M3K5X0_ANISI</name>
<proteinExistence type="predicted"/>
<dbReference type="AlphaFoldDB" id="A0A0M3K5X0"/>
<evidence type="ECO:0000313" key="3">
    <source>
        <dbReference type="WBParaSite" id="ASIM_0001636101-mRNA-1"/>
    </source>
</evidence>
<dbReference type="WBParaSite" id="ASIM_0001636101-mRNA-1">
    <property type="protein sequence ID" value="ASIM_0001636101-mRNA-1"/>
    <property type="gene ID" value="ASIM_0001636101"/>
</dbReference>
<sequence length="88" mass="9827">MSHLGQSKPQIQVVESSQFLETQGMERLMSLTVGLESSPGPLTMRVELLMGDSNKFFYVVIRAANGHFNKQILNARVFPTCRTADKRG</sequence>
<evidence type="ECO:0000313" key="1">
    <source>
        <dbReference type="EMBL" id="VDK55987.1"/>
    </source>
</evidence>
<reference evidence="3" key="1">
    <citation type="submission" date="2017-02" db="UniProtKB">
        <authorList>
            <consortium name="WormBaseParasite"/>
        </authorList>
    </citation>
    <scope>IDENTIFICATION</scope>
</reference>
<keyword evidence="2" id="KW-1185">Reference proteome</keyword>
<gene>
    <name evidence="1" type="ORF">ASIM_LOCUS15768</name>
</gene>
<evidence type="ECO:0000313" key="2">
    <source>
        <dbReference type="Proteomes" id="UP000267096"/>
    </source>
</evidence>